<feature type="transmembrane region" description="Helical" evidence="1">
    <location>
        <begin position="60"/>
        <end position="80"/>
    </location>
</feature>
<keyword evidence="1" id="KW-1133">Transmembrane helix</keyword>
<evidence type="ECO:0000256" key="1">
    <source>
        <dbReference type="SAM" id="Phobius"/>
    </source>
</evidence>
<dbReference type="RefSeq" id="WP_022997302.1">
    <property type="nucleotide sequence ID" value="NZ_CBDDTQ010000003.1"/>
</dbReference>
<sequence>MITLHWLSALVALLLGAVQLAAPKGGGSHRGLGWAWILAMAATALSSFWIHSFLPLVGSFGPIHLLSVWVLFCLVMAVVAARHRRIRSHRRFTVGAYLGLVGAGLGALAPGRLISGWLF</sequence>
<dbReference type="InterPro" id="IPR018750">
    <property type="entry name" value="DUF2306_membrane"/>
</dbReference>
<evidence type="ECO:0000313" key="2">
    <source>
        <dbReference type="EMBL" id="MCE7507512.1"/>
    </source>
</evidence>
<dbReference type="GeneID" id="94688840"/>
<keyword evidence="1" id="KW-0472">Membrane</keyword>
<name>A0A9Q3ZGN3_9GAMM</name>
<dbReference type="Pfam" id="PF10067">
    <property type="entry name" value="DUF2306"/>
    <property type="match status" value="1"/>
</dbReference>
<dbReference type="EMBL" id="JAJVKT010000002">
    <property type="protein sequence ID" value="MCE7507512.1"/>
    <property type="molecule type" value="Genomic_DNA"/>
</dbReference>
<organism evidence="2 3">
    <name type="scientific">Alloalcanivorax xenomutans</name>
    <dbReference type="NCBI Taxonomy" id="1094342"/>
    <lineage>
        <taxon>Bacteria</taxon>
        <taxon>Pseudomonadati</taxon>
        <taxon>Pseudomonadota</taxon>
        <taxon>Gammaproteobacteria</taxon>
        <taxon>Oceanospirillales</taxon>
        <taxon>Alcanivoracaceae</taxon>
        <taxon>Alloalcanivorax</taxon>
    </lineage>
</organism>
<reference evidence="2" key="1">
    <citation type="submission" date="2022-01" db="EMBL/GenBank/DDBJ databases">
        <authorList>
            <person name="Karlyshev A.V."/>
            <person name="Jaspars M."/>
        </authorList>
    </citation>
    <scope>NUCLEOTIDE SEQUENCE</scope>
    <source>
        <strain evidence="2">AGSA3-2</strain>
    </source>
</reference>
<comment type="caution">
    <text evidence="2">The sequence shown here is derived from an EMBL/GenBank/DDBJ whole genome shotgun (WGS) entry which is preliminary data.</text>
</comment>
<protein>
    <submittedName>
        <fullName evidence="2">DUF2306 domain-containing protein</fullName>
    </submittedName>
</protein>
<evidence type="ECO:0000313" key="3">
    <source>
        <dbReference type="Proteomes" id="UP001107961"/>
    </source>
</evidence>
<dbReference type="AlphaFoldDB" id="A0A9Q3ZGN3"/>
<dbReference type="Proteomes" id="UP001107961">
    <property type="component" value="Unassembled WGS sequence"/>
</dbReference>
<keyword evidence="1" id="KW-0812">Transmembrane</keyword>
<gene>
    <name evidence="2" type="ORF">LZG35_02600</name>
</gene>
<feature type="transmembrane region" description="Helical" evidence="1">
    <location>
        <begin position="92"/>
        <end position="114"/>
    </location>
</feature>
<feature type="transmembrane region" description="Helical" evidence="1">
    <location>
        <begin position="34"/>
        <end position="54"/>
    </location>
</feature>
<accession>A0A9Q3ZGN3</accession>
<dbReference type="KEGG" id="axe:P40_21215"/>
<proteinExistence type="predicted"/>
<keyword evidence="3" id="KW-1185">Reference proteome</keyword>
<feature type="transmembrane region" description="Helical" evidence="1">
    <location>
        <begin position="6"/>
        <end position="22"/>
    </location>
</feature>